<dbReference type="PATRIC" id="fig|1408254.3.peg.1986"/>
<accession>V6M8I6</accession>
<evidence type="ECO:0000256" key="5">
    <source>
        <dbReference type="ARBA" id="ARBA00022833"/>
    </source>
</evidence>
<sequence length="234" mass="26380">MYPPIPVIPEVSTANLSVWHDCGEALVPLSTLSPKITVYSAYYHQGYDGTQPEIYLREGAAERLAAAAEKLPTDYSFVALDGWRSTQVQASLYEEFRQSLLRQGWQDGDELKAELGKFVALPTTDIQKPSPHLSGGAIDLTIAGPGGWLEMGTAFDDFSDLATTRHYEEISEPSERDILIRDNRRLLYHLMIEAGFVNYPKEWWHYEYGTRSWAVRTGEEPRYGGILSMQAKKS</sequence>
<feature type="binding site" evidence="9">
    <location>
        <position position="139"/>
    </location>
    <ligand>
        <name>Zn(2+)</name>
        <dbReference type="ChEBI" id="CHEBI:29105"/>
        <note>catalytic</note>
    </ligand>
</feature>
<dbReference type="EC" id="3.4.13.22" evidence="9 10"/>
<evidence type="ECO:0000313" key="11">
    <source>
        <dbReference type="EMBL" id="EST54854.1"/>
    </source>
</evidence>
<comment type="function">
    <text evidence="9 10">Catalyzes hydrolysis of the D-alanyl-D-alanine dipeptide.</text>
</comment>
<dbReference type="PANTHER" id="PTHR43126:SF2">
    <property type="entry name" value="D-ALANYL-D-ALANINE DIPEPTIDASE"/>
    <property type="match status" value="1"/>
</dbReference>
<comment type="cofactor">
    <cofactor evidence="9">
        <name>Zn(2+)</name>
        <dbReference type="ChEBI" id="CHEBI:29105"/>
    </cofactor>
    <text evidence="9">Binds 1 zinc ion per subunit.</text>
</comment>
<dbReference type="Proteomes" id="UP000017973">
    <property type="component" value="Unassembled WGS sequence"/>
</dbReference>
<dbReference type="HOGENOM" id="CLU_060744_2_2_9"/>
<feature type="active site" description="Proton donor/acceptor" evidence="9">
    <location>
        <position position="202"/>
    </location>
</feature>
<evidence type="ECO:0000256" key="10">
    <source>
        <dbReference type="PIRNR" id="PIRNR026671"/>
    </source>
</evidence>
<feature type="binding site" evidence="9">
    <location>
        <position position="132"/>
    </location>
    <ligand>
        <name>Zn(2+)</name>
        <dbReference type="ChEBI" id="CHEBI:29105"/>
        <note>catalytic</note>
    </ligand>
</feature>
<evidence type="ECO:0000256" key="1">
    <source>
        <dbReference type="ARBA" id="ARBA00001362"/>
    </source>
</evidence>
<dbReference type="SUPFAM" id="SSF55166">
    <property type="entry name" value="Hedgehog/DD-peptidase"/>
    <property type="match status" value="1"/>
</dbReference>
<evidence type="ECO:0000256" key="3">
    <source>
        <dbReference type="ARBA" id="ARBA00022723"/>
    </source>
</evidence>
<protein>
    <recommendedName>
        <fullName evidence="9 10">D-alanyl-D-alanine dipeptidase</fullName>
        <shortName evidence="9 10">D-Ala-D-Ala dipeptidase</shortName>
        <ecNumber evidence="9 10">3.4.13.22</ecNumber>
    </recommendedName>
</protein>
<keyword evidence="3 9" id="KW-0479">Metal-binding</keyword>
<keyword evidence="6 9" id="KW-0224">Dipeptidase</keyword>
<dbReference type="Gene3D" id="3.30.1380.10">
    <property type="match status" value="1"/>
</dbReference>
<dbReference type="PIRSF" id="PIRSF026671">
    <property type="entry name" value="AA_dipeptidase"/>
    <property type="match status" value="1"/>
</dbReference>
<dbReference type="GO" id="GO:0006508">
    <property type="term" value="P:proteolysis"/>
    <property type="evidence" value="ECO:0007669"/>
    <property type="project" value="UniProtKB-KW"/>
</dbReference>
<keyword evidence="8 10" id="KW-0961">Cell wall biogenesis/degradation</keyword>
<dbReference type="PANTHER" id="PTHR43126">
    <property type="entry name" value="D-ALANYL-D-ALANINE DIPEPTIDASE"/>
    <property type="match status" value="1"/>
</dbReference>
<dbReference type="GO" id="GO:0008270">
    <property type="term" value="F:zinc ion binding"/>
    <property type="evidence" value="ECO:0007669"/>
    <property type="project" value="UniProtKB-UniRule"/>
</dbReference>
<name>V6M8I6_9BACL</name>
<evidence type="ECO:0000256" key="4">
    <source>
        <dbReference type="ARBA" id="ARBA00022801"/>
    </source>
</evidence>
<reference evidence="11 12" key="1">
    <citation type="journal article" date="2014" name="Genome Announc.">
        <title>Draft Genome Sequence of Brevibacillus panacihumi Strain W25, a Halotolerant Hydrocarbon-Degrading Bacterium.</title>
        <authorList>
            <person name="Wang X."/>
            <person name="Jin D."/>
            <person name="Zhou L."/>
            <person name="Wu L."/>
            <person name="An W."/>
            <person name="Chen Y."/>
            <person name="Zhao L."/>
        </authorList>
    </citation>
    <scope>NUCLEOTIDE SEQUENCE [LARGE SCALE GENOMIC DNA]</scope>
    <source>
        <strain evidence="11 12">W25</strain>
    </source>
</reference>
<dbReference type="GO" id="GO:0008237">
    <property type="term" value="F:metallopeptidase activity"/>
    <property type="evidence" value="ECO:0007669"/>
    <property type="project" value="UniProtKB-KW"/>
</dbReference>
<dbReference type="InterPro" id="IPR000755">
    <property type="entry name" value="A_A_dipeptidase"/>
</dbReference>
<keyword evidence="2 9" id="KW-0645">Protease</keyword>
<keyword evidence="5 9" id="KW-0862">Zinc</keyword>
<feature type="site" description="Transition state stabilizer" evidence="9">
    <location>
        <position position="84"/>
    </location>
</feature>
<dbReference type="GO" id="GO:0160237">
    <property type="term" value="F:D-Ala-D-Ala dipeptidase activity"/>
    <property type="evidence" value="ECO:0007669"/>
    <property type="project" value="UniProtKB-EC"/>
</dbReference>
<evidence type="ECO:0000256" key="8">
    <source>
        <dbReference type="ARBA" id="ARBA00023316"/>
    </source>
</evidence>
<dbReference type="STRING" id="1408254.T458_10035"/>
<evidence type="ECO:0000256" key="2">
    <source>
        <dbReference type="ARBA" id="ARBA00022670"/>
    </source>
</evidence>
<dbReference type="Pfam" id="PF01427">
    <property type="entry name" value="Peptidase_M15"/>
    <property type="match status" value="1"/>
</dbReference>
<comment type="similarity">
    <text evidence="9 10">Belongs to the peptidase M15D family.</text>
</comment>
<comment type="caution">
    <text evidence="11">The sequence shown here is derived from an EMBL/GenBank/DDBJ whole genome shotgun (WGS) entry which is preliminary data.</text>
</comment>
<dbReference type="AlphaFoldDB" id="V6M8I6"/>
<organism evidence="11 12">
    <name type="scientific">Brevibacillus panacihumi W25</name>
    <dbReference type="NCBI Taxonomy" id="1408254"/>
    <lineage>
        <taxon>Bacteria</taxon>
        <taxon>Bacillati</taxon>
        <taxon>Bacillota</taxon>
        <taxon>Bacilli</taxon>
        <taxon>Bacillales</taxon>
        <taxon>Paenibacillaceae</taxon>
        <taxon>Brevibacillus</taxon>
    </lineage>
</organism>
<evidence type="ECO:0000313" key="12">
    <source>
        <dbReference type="Proteomes" id="UP000017973"/>
    </source>
</evidence>
<comment type="catalytic activity">
    <reaction evidence="1 9 10">
        <text>D-alanyl-D-alanine + H2O = 2 D-alanine</text>
        <dbReference type="Rhea" id="RHEA:20661"/>
        <dbReference type="ChEBI" id="CHEBI:15377"/>
        <dbReference type="ChEBI" id="CHEBI:57416"/>
        <dbReference type="ChEBI" id="CHEBI:57822"/>
        <dbReference type="EC" id="3.4.13.22"/>
    </reaction>
</comment>
<feature type="binding site" evidence="9">
    <location>
        <position position="205"/>
    </location>
    <ligand>
        <name>Zn(2+)</name>
        <dbReference type="ChEBI" id="CHEBI:29105"/>
        <note>catalytic</note>
    </ligand>
</feature>
<dbReference type="EMBL" id="AYJU01000015">
    <property type="protein sequence ID" value="EST54854.1"/>
    <property type="molecule type" value="Genomic_DNA"/>
</dbReference>
<evidence type="ECO:0000256" key="7">
    <source>
        <dbReference type="ARBA" id="ARBA00023049"/>
    </source>
</evidence>
<keyword evidence="4 9" id="KW-0378">Hydrolase</keyword>
<dbReference type="GO" id="GO:0071555">
    <property type="term" value="P:cell wall organization"/>
    <property type="evidence" value="ECO:0007669"/>
    <property type="project" value="UniProtKB-KW"/>
</dbReference>
<keyword evidence="7 9" id="KW-0482">Metalloprotease</keyword>
<gene>
    <name evidence="11" type="ORF">T458_10035</name>
</gene>
<evidence type="ECO:0000256" key="6">
    <source>
        <dbReference type="ARBA" id="ARBA00022997"/>
    </source>
</evidence>
<evidence type="ECO:0000256" key="9">
    <source>
        <dbReference type="HAMAP-Rule" id="MF_01924"/>
    </source>
</evidence>
<dbReference type="HAMAP" id="MF_01924">
    <property type="entry name" value="A_A_dipeptidase"/>
    <property type="match status" value="1"/>
</dbReference>
<keyword evidence="12" id="KW-1185">Reference proteome</keyword>
<dbReference type="eggNOG" id="COG2173">
    <property type="taxonomic scope" value="Bacteria"/>
</dbReference>
<proteinExistence type="inferred from homology"/>
<dbReference type="InterPro" id="IPR009045">
    <property type="entry name" value="Zn_M74/Hedgehog-like"/>
</dbReference>